<gene>
    <name evidence="4" type="ORF">OQJ68_14565</name>
</gene>
<keyword evidence="1" id="KW-0808">Transferase</keyword>
<proteinExistence type="predicted"/>
<evidence type="ECO:0000259" key="3">
    <source>
        <dbReference type="Pfam" id="PF00483"/>
    </source>
</evidence>
<dbReference type="InterPro" id="IPR005835">
    <property type="entry name" value="NTP_transferase_dom"/>
</dbReference>
<dbReference type="SUPFAM" id="SSF53448">
    <property type="entry name" value="Nucleotide-diphospho-sugar transferases"/>
    <property type="match status" value="1"/>
</dbReference>
<dbReference type="PANTHER" id="PTHR43584:SF8">
    <property type="entry name" value="N-ACETYLMURAMATE ALPHA-1-PHOSPHATE URIDYLYLTRANSFERASE"/>
    <property type="match status" value="1"/>
</dbReference>
<accession>A0AB35I1P8</accession>
<dbReference type="RefSeq" id="WP_231902432.1">
    <property type="nucleotide sequence ID" value="NZ_CP014864.1"/>
</dbReference>
<dbReference type="GeneID" id="76606832"/>
<sequence length="236" mass="26185">MIDSLSPDPAPTAMVLAAGFGKRMRPLTDRTPKPLLPVNGKPLIEYALERLAAVGVKQVVINLGYLGHRIREHLGDGCRWGVRICYSVEREEEPLETAGGIIKALPLLGDGPFFVVNGDVWCDFDLSHWLARPLPAGCPGRLLMVPNPPHNPEGDFGIENGLLSGTAKPRYTFSGISWLRPQVLTEYPRARECFGLGEVLTYNEERLQAEVYEGDWCDVGTPERLERLDQRLKGNL</sequence>
<dbReference type="InterPro" id="IPR029044">
    <property type="entry name" value="Nucleotide-diphossugar_trans"/>
</dbReference>
<protein>
    <submittedName>
        <fullName evidence="4">Nucleotidyltransferase family protein</fullName>
    </submittedName>
</protein>
<name>A0AB35I1P8_MICTH</name>
<dbReference type="Proteomes" id="UP001209730">
    <property type="component" value="Unassembled WGS sequence"/>
</dbReference>
<dbReference type="EMBL" id="JAPHQB010000029">
    <property type="protein sequence ID" value="MCX2803014.1"/>
    <property type="molecule type" value="Genomic_DNA"/>
</dbReference>
<dbReference type="InterPro" id="IPR050065">
    <property type="entry name" value="GlmU-like"/>
</dbReference>
<dbReference type="GO" id="GO:0016779">
    <property type="term" value="F:nucleotidyltransferase activity"/>
    <property type="evidence" value="ECO:0007669"/>
    <property type="project" value="UniProtKB-KW"/>
</dbReference>
<evidence type="ECO:0000313" key="5">
    <source>
        <dbReference type="Proteomes" id="UP001209730"/>
    </source>
</evidence>
<dbReference type="NCBIfam" id="NF045761">
    <property type="entry name" value="NAMPUrTaseMurU"/>
    <property type="match status" value="1"/>
</dbReference>
<comment type="caution">
    <text evidence="4">The sequence shown here is derived from an EMBL/GenBank/DDBJ whole genome shotgun (WGS) entry which is preliminary data.</text>
</comment>
<dbReference type="PANTHER" id="PTHR43584">
    <property type="entry name" value="NUCLEOTIDYL TRANSFERASE"/>
    <property type="match status" value="1"/>
</dbReference>
<dbReference type="Pfam" id="PF00483">
    <property type="entry name" value="NTP_transferase"/>
    <property type="match status" value="1"/>
</dbReference>
<evidence type="ECO:0000256" key="2">
    <source>
        <dbReference type="ARBA" id="ARBA00022695"/>
    </source>
</evidence>
<dbReference type="AlphaFoldDB" id="A0AB35I1P8"/>
<feature type="domain" description="Nucleotidyl transferase" evidence="3">
    <location>
        <begin position="13"/>
        <end position="157"/>
    </location>
</feature>
<evidence type="ECO:0000256" key="1">
    <source>
        <dbReference type="ARBA" id="ARBA00022679"/>
    </source>
</evidence>
<keyword evidence="2" id="KW-0548">Nucleotidyltransferase</keyword>
<dbReference type="CDD" id="cd06422">
    <property type="entry name" value="NTP_transferase_like_1"/>
    <property type="match status" value="1"/>
</dbReference>
<dbReference type="Gene3D" id="3.90.550.10">
    <property type="entry name" value="Spore Coat Polysaccharide Biosynthesis Protein SpsA, Chain A"/>
    <property type="match status" value="1"/>
</dbReference>
<dbReference type="InterPro" id="IPR054790">
    <property type="entry name" value="MurU"/>
</dbReference>
<reference evidence="4" key="1">
    <citation type="submission" date="2022-11" db="EMBL/GenBank/DDBJ databases">
        <title>Chitin-degrading and fungicidal potential of chitinolytic bacterial strains from marine environment of the Pacific Ocean regions.</title>
        <authorList>
            <person name="Pentekhina I."/>
            <person name="Nedashkovskaya O."/>
            <person name="Seitkalieva A."/>
            <person name="Podvolotskaya A."/>
            <person name="Tekutyeva L."/>
            <person name="Balabanova L."/>
        </authorList>
    </citation>
    <scope>NUCLEOTIDE SEQUENCE</scope>
    <source>
        <strain evidence="4">KMM 6838</strain>
    </source>
</reference>
<organism evidence="4 5">
    <name type="scientific">Microbulbifer thermotolerans</name>
    <dbReference type="NCBI Taxonomy" id="252514"/>
    <lineage>
        <taxon>Bacteria</taxon>
        <taxon>Pseudomonadati</taxon>
        <taxon>Pseudomonadota</taxon>
        <taxon>Gammaproteobacteria</taxon>
        <taxon>Cellvibrionales</taxon>
        <taxon>Microbulbiferaceae</taxon>
        <taxon>Microbulbifer</taxon>
    </lineage>
</organism>
<evidence type="ECO:0000313" key="4">
    <source>
        <dbReference type="EMBL" id="MCX2803014.1"/>
    </source>
</evidence>